<dbReference type="RefSeq" id="WP_188253142.1">
    <property type="nucleotide sequence ID" value="NZ_JABVCF010000001.1"/>
</dbReference>
<dbReference type="EMBL" id="JAGWCR010000001">
    <property type="protein sequence ID" value="MBS3647626.1"/>
    <property type="molecule type" value="Genomic_DNA"/>
</dbReference>
<sequence>MNRRQLLAASAAGLTLGLTGRGWAQEKLGGSINVLSWGNYIDFALPAFEEKHGTKVNIDYYASEKEAMNKIRAAGLGTYDVVFLGVGYEEVAMRQGLIDAIDVDRLSNFKDMYAPFQKPKESGQHELVTYSWGANGLIAYNPAKTGGPIKSWKDVYSGKYKGRIGKIDKANEQAYRSCFQAGFEYGPLTEEQWATIAKTLEADMPQVRTIYQHYDEMAQLLAAGEIWIADTDDGGFRQAKAKGLPIELVYPEEGFIAWYDGPCLVKDAPNPDAAYALLDHMISPETQAQLGKELGYAPANQKAVPLLDAELRATLGVDDAEANLNRVQFQRNLGAAYETKATEVWQKAKALVR</sequence>
<dbReference type="CDD" id="cd13590">
    <property type="entry name" value="PBP2_PotD_PotF_like"/>
    <property type="match status" value="1"/>
</dbReference>
<reference evidence="5" key="1">
    <citation type="submission" date="2021-04" db="EMBL/GenBank/DDBJ databases">
        <title>Pseudaminobacter soli sp. nov., isolated from paddy soil contaminated by heavy metals.</title>
        <authorList>
            <person name="Zhang K."/>
        </authorList>
    </citation>
    <scope>NUCLEOTIDE SEQUENCE</scope>
    <source>
        <strain evidence="5">19-2017</strain>
    </source>
</reference>
<dbReference type="GO" id="GO:0042597">
    <property type="term" value="C:periplasmic space"/>
    <property type="evidence" value="ECO:0007669"/>
    <property type="project" value="UniProtKB-SubCell"/>
</dbReference>
<dbReference type="AlphaFoldDB" id="A0A942DVN1"/>
<dbReference type="Pfam" id="PF13416">
    <property type="entry name" value="SBP_bac_8"/>
    <property type="match status" value="1"/>
</dbReference>
<dbReference type="GO" id="GO:0015846">
    <property type="term" value="P:polyamine transport"/>
    <property type="evidence" value="ECO:0007669"/>
    <property type="project" value="InterPro"/>
</dbReference>
<keyword evidence="6" id="KW-1185">Reference proteome</keyword>
<evidence type="ECO:0000313" key="5">
    <source>
        <dbReference type="EMBL" id="MBS3647626.1"/>
    </source>
</evidence>
<dbReference type="PRINTS" id="PR00909">
    <property type="entry name" value="SPERMDNBNDNG"/>
</dbReference>
<keyword evidence="4" id="KW-0574">Periplasm</keyword>
<name>A0A942DVN1_9HYPH</name>
<evidence type="ECO:0000256" key="2">
    <source>
        <dbReference type="ARBA" id="ARBA00022448"/>
    </source>
</evidence>
<dbReference type="SUPFAM" id="SSF53850">
    <property type="entry name" value="Periplasmic binding protein-like II"/>
    <property type="match status" value="1"/>
</dbReference>
<organism evidence="5 6">
    <name type="scientific">Pseudaminobacter soli</name>
    <name type="common">ex Zhang et al. 2022</name>
    <dbReference type="NCBI Taxonomy" id="2831468"/>
    <lineage>
        <taxon>Bacteria</taxon>
        <taxon>Pseudomonadati</taxon>
        <taxon>Pseudomonadota</taxon>
        <taxon>Alphaproteobacteria</taxon>
        <taxon>Hyphomicrobiales</taxon>
        <taxon>Phyllobacteriaceae</taxon>
        <taxon>Pseudaminobacter</taxon>
    </lineage>
</organism>
<gene>
    <name evidence="5" type="ORF">KEU06_03175</name>
</gene>
<dbReference type="PANTHER" id="PTHR30222">
    <property type="entry name" value="SPERMIDINE/PUTRESCINE-BINDING PERIPLASMIC PROTEIN"/>
    <property type="match status" value="1"/>
</dbReference>
<dbReference type="PANTHER" id="PTHR30222:SF17">
    <property type="entry name" value="SPERMIDINE_PUTRESCINE-BINDING PERIPLASMIC PROTEIN"/>
    <property type="match status" value="1"/>
</dbReference>
<evidence type="ECO:0000256" key="3">
    <source>
        <dbReference type="ARBA" id="ARBA00022729"/>
    </source>
</evidence>
<comment type="caution">
    <text evidence="5">The sequence shown here is derived from an EMBL/GenBank/DDBJ whole genome shotgun (WGS) entry which is preliminary data.</text>
</comment>
<evidence type="ECO:0000256" key="4">
    <source>
        <dbReference type="ARBA" id="ARBA00022764"/>
    </source>
</evidence>
<comment type="subcellular location">
    <subcellularLocation>
        <location evidence="1">Periplasm</location>
    </subcellularLocation>
</comment>
<dbReference type="InterPro" id="IPR006059">
    <property type="entry name" value="SBP"/>
</dbReference>
<protein>
    <submittedName>
        <fullName evidence="5">Spermidine/putrescine ABC transporter substrate-binding protein</fullName>
    </submittedName>
</protein>
<evidence type="ECO:0000313" key="6">
    <source>
        <dbReference type="Proteomes" id="UP000680348"/>
    </source>
</evidence>
<dbReference type="GO" id="GO:0019808">
    <property type="term" value="F:polyamine binding"/>
    <property type="evidence" value="ECO:0007669"/>
    <property type="project" value="InterPro"/>
</dbReference>
<evidence type="ECO:0000256" key="1">
    <source>
        <dbReference type="ARBA" id="ARBA00004418"/>
    </source>
</evidence>
<keyword evidence="2" id="KW-0813">Transport</keyword>
<dbReference type="Gene3D" id="3.40.190.10">
    <property type="entry name" value="Periplasmic binding protein-like II"/>
    <property type="match status" value="2"/>
</dbReference>
<dbReference type="InterPro" id="IPR001188">
    <property type="entry name" value="Sperm_putr-bd"/>
</dbReference>
<accession>A0A942DVN1</accession>
<proteinExistence type="predicted"/>
<keyword evidence="3" id="KW-0732">Signal</keyword>
<dbReference type="Proteomes" id="UP000680348">
    <property type="component" value="Unassembled WGS sequence"/>
</dbReference>